<proteinExistence type="predicted"/>
<reference evidence="2" key="1">
    <citation type="submission" date="2020-09" db="EMBL/GenBank/DDBJ databases">
        <title>Genome-Enabled Discovery of Anthraquinone Biosynthesis in Senna tora.</title>
        <authorList>
            <person name="Kang S.-H."/>
            <person name="Pandey R.P."/>
            <person name="Lee C.-M."/>
            <person name="Sim J.-S."/>
            <person name="Jeong J.-T."/>
            <person name="Choi B.-S."/>
            <person name="Jung M."/>
            <person name="Ginzburg D."/>
            <person name="Zhao K."/>
            <person name="Won S.Y."/>
            <person name="Oh T.-J."/>
            <person name="Yu Y."/>
            <person name="Kim N.-H."/>
            <person name="Lee O.R."/>
            <person name="Lee T.-H."/>
            <person name="Bashyal P."/>
            <person name="Kim T.-S."/>
            <person name="Lee W.-H."/>
            <person name="Kawkins C."/>
            <person name="Kim C.-K."/>
            <person name="Kim J.S."/>
            <person name="Ahn B.O."/>
            <person name="Rhee S.Y."/>
            <person name="Sohng J.K."/>
        </authorList>
    </citation>
    <scope>NUCLEOTIDE SEQUENCE</scope>
    <source>
        <tissue evidence="2">Leaf</tissue>
    </source>
</reference>
<comment type="caution">
    <text evidence="2">The sequence shown here is derived from an EMBL/GenBank/DDBJ whole genome shotgun (WGS) entry which is preliminary data.</text>
</comment>
<protein>
    <submittedName>
        <fullName evidence="2">Uncharacterized protein</fullName>
    </submittedName>
</protein>
<feature type="region of interest" description="Disordered" evidence="1">
    <location>
        <begin position="17"/>
        <end position="46"/>
    </location>
</feature>
<evidence type="ECO:0000313" key="2">
    <source>
        <dbReference type="EMBL" id="KAF7833332.1"/>
    </source>
</evidence>
<gene>
    <name evidence="2" type="ORF">G2W53_015665</name>
</gene>
<evidence type="ECO:0000256" key="1">
    <source>
        <dbReference type="SAM" id="MobiDB-lite"/>
    </source>
</evidence>
<dbReference type="EMBL" id="JAAIUW010000005">
    <property type="protein sequence ID" value="KAF7833332.1"/>
    <property type="molecule type" value="Genomic_DNA"/>
</dbReference>
<evidence type="ECO:0000313" key="3">
    <source>
        <dbReference type="Proteomes" id="UP000634136"/>
    </source>
</evidence>
<feature type="compositionally biased region" description="Low complexity" evidence="1">
    <location>
        <begin position="17"/>
        <end position="28"/>
    </location>
</feature>
<dbReference type="Proteomes" id="UP000634136">
    <property type="component" value="Unassembled WGS sequence"/>
</dbReference>
<organism evidence="2 3">
    <name type="scientific">Senna tora</name>
    <dbReference type="NCBI Taxonomy" id="362788"/>
    <lineage>
        <taxon>Eukaryota</taxon>
        <taxon>Viridiplantae</taxon>
        <taxon>Streptophyta</taxon>
        <taxon>Embryophyta</taxon>
        <taxon>Tracheophyta</taxon>
        <taxon>Spermatophyta</taxon>
        <taxon>Magnoliopsida</taxon>
        <taxon>eudicotyledons</taxon>
        <taxon>Gunneridae</taxon>
        <taxon>Pentapetalae</taxon>
        <taxon>rosids</taxon>
        <taxon>fabids</taxon>
        <taxon>Fabales</taxon>
        <taxon>Fabaceae</taxon>
        <taxon>Caesalpinioideae</taxon>
        <taxon>Cassia clade</taxon>
        <taxon>Senna</taxon>
    </lineage>
</organism>
<feature type="compositionally biased region" description="Low complexity" evidence="1">
    <location>
        <begin position="37"/>
        <end position="46"/>
    </location>
</feature>
<name>A0A834WVY1_9FABA</name>
<dbReference type="AlphaFoldDB" id="A0A834WVY1"/>
<sequence>MQAYLFSDENDRCQRSALSRRQSSLTITSGGGGGDSSGSTPQLPRRPPLLYRILPLLLSSAIGMISPIHDATRFVFLAAARTYFRWVPPQNMLADTQAARVFVLPASNTNKTLTQLQHFN</sequence>
<keyword evidence="3" id="KW-1185">Reference proteome</keyword>
<accession>A0A834WVY1</accession>